<evidence type="ECO:0000313" key="4">
    <source>
        <dbReference type="EMBL" id="VVA37406.1"/>
    </source>
</evidence>
<name>A0A5E4GCH8_PRUDU</name>
<evidence type="ECO:0000313" key="3">
    <source>
        <dbReference type="EMBL" id="VVA34193.1"/>
    </source>
</evidence>
<evidence type="ECO:0000313" key="5">
    <source>
        <dbReference type="Proteomes" id="UP000327085"/>
    </source>
</evidence>
<dbReference type="Proteomes" id="UP001054821">
    <property type="component" value="Chromosome 1"/>
</dbReference>
<evidence type="ECO:0000256" key="1">
    <source>
        <dbReference type="SAM" id="MobiDB-lite"/>
    </source>
</evidence>
<feature type="region of interest" description="Disordered" evidence="1">
    <location>
        <begin position="42"/>
        <end position="70"/>
    </location>
</feature>
<reference evidence="2 6" key="3">
    <citation type="journal article" date="2022" name="G3 (Bethesda)">
        <title>Whole-genome sequence and methylome profiling of the almond [Prunus dulcis (Mill.) D.A. Webb] cultivar 'Nonpareil'.</title>
        <authorList>
            <person name="D'Amico-Willman K.M."/>
            <person name="Ouma W.Z."/>
            <person name="Meulia T."/>
            <person name="Sideli G.M."/>
            <person name="Gradziel T.M."/>
            <person name="Fresnedo-Ramirez J."/>
        </authorList>
    </citation>
    <scope>NUCLEOTIDE SEQUENCE [LARGE SCALE GENOMIC DNA]</scope>
    <source>
        <strain evidence="2">Clone GOH B32 T37-40</strain>
    </source>
</reference>
<dbReference type="Gramene" id="VVA34193">
    <property type="protein sequence ID" value="VVA34193"/>
    <property type="gene ID" value="Prudul26B014663"/>
</dbReference>
<reference evidence="5" key="2">
    <citation type="journal article" date="2020" name="Plant J.">
        <title>Transposons played a major role in the diversification between the closely related almond and peach genomes: results from the almond genome sequence.</title>
        <authorList>
            <person name="Alioto T."/>
            <person name="Alexiou K.G."/>
            <person name="Bardil A."/>
            <person name="Barteri F."/>
            <person name="Castanera R."/>
            <person name="Cruz F."/>
            <person name="Dhingra A."/>
            <person name="Duval H."/>
            <person name="Fernandez I Marti A."/>
            <person name="Frias L."/>
            <person name="Galan B."/>
            <person name="Garcia J.L."/>
            <person name="Howad W."/>
            <person name="Gomez-Garrido J."/>
            <person name="Gut M."/>
            <person name="Julca I."/>
            <person name="Morata J."/>
            <person name="Puigdomenech P."/>
            <person name="Ribeca P."/>
            <person name="Rubio Cabetas M.J."/>
            <person name="Vlasova A."/>
            <person name="Wirthensohn M."/>
            <person name="Garcia-Mas J."/>
            <person name="Gabaldon T."/>
            <person name="Casacuberta J.M."/>
            <person name="Arus P."/>
        </authorList>
    </citation>
    <scope>NUCLEOTIDE SEQUENCE [LARGE SCALE GENOMIC DNA]</scope>
    <source>
        <strain evidence="5">cv. Texas</strain>
    </source>
</reference>
<dbReference type="EMBL" id="CABIKO010000320">
    <property type="protein sequence ID" value="VVA34193.1"/>
    <property type="molecule type" value="Genomic_DNA"/>
</dbReference>
<proteinExistence type="predicted"/>
<sequence>MNKVEINGCKIVEKIAEECAVSACSLGRSRTDSVIFGNSAARLKKKKDNEEEQKHQGEEKKKASTKSHKNVEVEHEALVTITDLTSQLVVGPTNGIWVIQLYEDLFDARLIRYNEFEPQCSFVYVEVEVGSNKFVITNKDYQ</sequence>
<dbReference type="Gramene" id="VVA37406">
    <property type="protein sequence ID" value="VVA37406"/>
    <property type="gene ID" value="Prudul26B000751"/>
</dbReference>
<gene>
    <name evidence="4" type="ORF">ALMOND_2B000751</name>
    <name evidence="3" type="ORF">ALMOND_2B014663</name>
    <name evidence="2" type="ORF">L3X38_005676</name>
</gene>
<dbReference type="Proteomes" id="UP000327085">
    <property type="component" value="Chromosome 1"/>
</dbReference>
<organism evidence="4 5">
    <name type="scientific">Prunus dulcis</name>
    <name type="common">Almond</name>
    <name type="synonym">Amygdalus dulcis</name>
    <dbReference type="NCBI Taxonomy" id="3755"/>
    <lineage>
        <taxon>Eukaryota</taxon>
        <taxon>Viridiplantae</taxon>
        <taxon>Streptophyta</taxon>
        <taxon>Embryophyta</taxon>
        <taxon>Tracheophyta</taxon>
        <taxon>Spermatophyta</taxon>
        <taxon>Magnoliopsida</taxon>
        <taxon>eudicotyledons</taxon>
        <taxon>Gunneridae</taxon>
        <taxon>Pentapetalae</taxon>
        <taxon>rosids</taxon>
        <taxon>fabids</taxon>
        <taxon>Rosales</taxon>
        <taxon>Rosaceae</taxon>
        <taxon>Amygdaloideae</taxon>
        <taxon>Amygdaleae</taxon>
        <taxon>Prunus</taxon>
    </lineage>
</organism>
<evidence type="ECO:0000313" key="6">
    <source>
        <dbReference type="Proteomes" id="UP001054821"/>
    </source>
</evidence>
<feature type="compositionally biased region" description="Basic and acidic residues" evidence="1">
    <location>
        <begin position="47"/>
        <end position="62"/>
    </location>
</feature>
<dbReference type="EMBL" id="JAJFAZ020000001">
    <property type="protein sequence ID" value="KAI5352784.1"/>
    <property type="molecule type" value="Genomic_DNA"/>
</dbReference>
<reference evidence="4" key="1">
    <citation type="submission" date="2019-07" db="EMBL/GenBank/DDBJ databases">
        <authorList>
            <person name="Alioto T."/>
            <person name="Alioto T."/>
            <person name="Gomez Garrido J."/>
        </authorList>
    </citation>
    <scope>NUCLEOTIDE SEQUENCE</scope>
</reference>
<keyword evidence="6" id="KW-1185">Reference proteome</keyword>
<dbReference type="AlphaFoldDB" id="A0A5E4GCH8"/>
<dbReference type="EMBL" id="CABIKO010000534">
    <property type="protein sequence ID" value="VVA37406.1"/>
    <property type="molecule type" value="Genomic_DNA"/>
</dbReference>
<protein>
    <submittedName>
        <fullName evidence="4">Uncharacterized protein</fullName>
    </submittedName>
</protein>
<evidence type="ECO:0000313" key="2">
    <source>
        <dbReference type="EMBL" id="KAI5352784.1"/>
    </source>
</evidence>
<accession>A0A5E4GCH8</accession>